<protein>
    <submittedName>
        <fullName evidence="2">Uncharacterized protein</fullName>
    </submittedName>
</protein>
<feature type="transmembrane region" description="Helical" evidence="1">
    <location>
        <begin position="100"/>
        <end position="118"/>
    </location>
</feature>
<keyword evidence="1" id="KW-0472">Membrane</keyword>
<dbReference type="RefSeq" id="WP_037604044.1">
    <property type="nucleotide sequence ID" value="NZ_JADMQU010000028.1"/>
</dbReference>
<keyword evidence="1" id="KW-1133">Transmembrane helix</keyword>
<organism evidence="2 3">
    <name type="scientific">Streptococcus salivarius</name>
    <dbReference type="NCBI Taxonomy" id="1304"/>
    <lineage>
        <taxon>Bacteria</taxon>
        <taxon>Bacillati</taxon>
        <taxon>Bacillota</taxon>
        <taxon>Bacilli</taxon>
        <taxon>Lactobacillales</taxon>
        <taxon>Streptococcaceae</taxon>
        <taxon>Streptococcus</taxon>
    </lineage>
</organism>
<keyword evidence="1" id="KW-0812">Transmembrane</keyword>
<dbReference type="EMBL" id="JJMT01000035">
    <property type="protein sequence ID" value="KEO43116.1"/>
    <property type="molecule type" value="Genomic_DNA"/>
</dbReference>
<dbReference type="AlphaFoldDB" id="A0A074ISJ9"/>
<accession>A0A074ISJ9</accession>
<sequence length="143" mass="16203">MGEIKEFFKEIWREIPIQILAMVGYSLLVVLYLINLNKFNHQLESIGGNGEIAQSVNVMLYDGGRAWKYLSLAVVLAALATLLVWFIITHFRYVSGYSMLAFIFFLVLLLIYVCLIIIFINNPILRAAIIVIFCGGILISVLK</sequence>
<proteinExistence type="predicted"/>
<reference evidence="2 3" key="1">
    <citation type="submission" date="2014-04" db="EMBL/GenBank/DDBJ databases">
        <title>Variable characteristics of bacteriocin-producing Streptococcus salivarius strains isolated from Malaysian subjects.</title>
        <authorList>
            <person name="Philip K."/>
            <person name="Barbour A."/>
        </authorList>
    </citation>
    <scope>NUCLEOTIDE SEQUENCE [LARGE SCALE GENOMIC DNA]</scope>
    <source>
        <strain evidence="2 3">NU10</strain>
    </source>
</reference>
<evidence type="ECO:0000256" key="1">
    <source>
        <dbReference type="SAM" id="Phobius"/>
    </source>
</evidence>
<feature type="transmembrane region" description="Helical" evidence="1">
    <location>
        <begin position="69"/>
        <end position="88"/>
    </location>
</feature>
<evidence type="ECO:0000313" key="2">
    <source>
        <dbReference type="EMBL" id="KEO43116.1"/>
    </source>
</evidence>
<dbReference type="Proteomes" id="UP000027855">
    <property type="component" value="Unassembled WGS sequence"/>
</dbReference>
<evidence type="ECO:0000313" key="3">
    <source>
        <dbReference type="Proteomes" id="UP000027855"/>
    </source>
</evidence>
<name>A0A074ISJ9_STRSL</name>
<comment type="caution">
    <text evidence="2">The sequence shown here is derived from an EMBL/GenBank/DDBJ whole genome shotgun (WGS) entry which is preliminary data.</text>
</comment>
<feature type="transmembrane region" description="Helical" evidence="1">
    <location>
        <begin position="124"/>
        <end position="142"/>
    </location>
</feature>
<feature type="transmembrane region" description="Helical" evidence="1">
    <location>
        <begin position="15"/>
        <end position="34"/>
    </location>
</feature>
<gene>
    <name evidence="2" type="ORF">DL07_07775</name>
</gene>